<sequence length="338" mass="37825">MALFIQQFVDSSNDITPVVWEHEGVTHTYRAYVLCWCLDAPARAAVQNCIIFNGYMGCPYCLTRGEHLDECLRYVNLKDATPRTPAGVLRDMEIARQLGGTFPINGYFGPSPTVNLPHFRLVWGFTVEYMHAVLLGVAKQVTEMQLSSSNSQEWYYIGSTTAVTSISGHLEDIRPPHSFTRFPKSLSTQSHWKASEWRHWLLYYWLLCTLGILPEQYWLHLKKLVEAIHILLSGTLTAASVDRADFVTEASSVECALLAKASHYPRHSSVAAAFASDYDISPSIPGHRDIIHDVVREELKKLLPTAERPASISIAEVVRVAVLRSFLPDAPVTVAAPE</sequence>
<dbReference type="EMBL" id="JABSTQ010007448">
    <property type="protein sequence ID" value="KAG0435705.1"/>
    <property type="molecule type" value="Genomic_DNA"/>
</dbReference>
<accession>A0AC60QNH0</accession>
<proteinExistence type="predicted"/>
<organism evidence="1 2">
    <name type="scientific">Ixodes persulcatus</name>
    <name type="common">Taiga tick</name>
    <dbReference type="NCBI Taxonomy" id="34615"/>
    <lineage>
        <taxon>Eukaryota</taxon>
        <taxon>Metazoa</taxon>
        <taxon>Ecdysozoa</taxon>
        <taxon>Arthropoda</taxon>
        <taxon>Chelicerata</taxon>
        <taxon>Arachnida</taxon>
        <taxon>Acari</taxon>
        <taxon>Parasitiformes</taxon>
        <taxon>Ixodida</taxon>
        <taxon>Ixodoidea</taxon>
        <taxon>Ixodidae</taxon>
        <taxon>Ixodinae</taxon>
        <taxon>Ixodes</taxon>
    </lineage>
</organism>
<gene>
    <name evidence="1" type="ORF">HPB47_018359</name>
</gene>
<keyword evidence="2" id="KW-1185">Reference proteome</keyword>
<name>A0AC60QNH0_IXOPE</name>
<evidence type="ECO:0000313" key="2">
    <source>
        <dbReference type="Proteomes" id="UP000805193"/>
    </source>
</evidence>
<dbReference type="Proteomes" id="UP000805193">
    <property type="component" value="Unassembled WGS sequence"/>
</dbReference>
<evidence type="ECO:0000313" key="1">
    <source>
        <dbReference type="EMBL" id="KAG0435705.1"/>
    </source>
</evidence>
<comment type="caution">
    <text evidence="1">The sequence shown here is derived from an EMBL/GenBank/DDBJ whole genome shotgun (WGS) entry which is preliminary data.</text>
</comment>
<reference evidence="1 2" key="1">
    <citation type="journal article" date="2020" name="Cell">
        <title>Large-Scale Comparative Analyses of Tick Genomes Elucidate Their Genetic Diversity and Vector Capacities.</title>
        <authorList>
            <consortium name="Tick Genome and Microbiome Consortium (TIGMIC)"/>
            <person name="Jia N."/>
            <person name="Wang J."/>
            <person name="Shi W."/>
            <person name="Du L."/>
            <person name="Sun Y."/>
            <person name="Zhan W."/>
            <person name="Jiang J.F."/>
            <person name="Wang Q."/>
            <person name="Zhang B."/>
            <person name="Ji P."/>
            <person name="Bell-Sakyi L."/>
            <person name="Cui X.M."/>
            <person name="Yuan T.T."/>
            <person name="Jiang B.G."/>
            <person name="Yang W.F."/>
            <person name="Lam T.T."/>
            <person name="Chang Q.C."/>
            <person name="Ding S.J."/>
            <person name="Wang X.J."/>
            <person name="Zhu J.G."/>
            <person name="Ruan X.D."/>
            <person name="Zhao L."/>
            <person name="Wei J.T."/>
            <person name="Ye R.Z."/>
            <person name="Que T.C."/>
            <person name="Du C.H."/>
            <person name="Zhou Y.H."/>
            <person name="Cheng J.X."/>
            <person name="Dai P.F."/>
            <person name="Guo W.B."/>
            <person name="Han X.H."/>
            <person name="Huang E.J."/>
            <person name="Li L.F."/>
            <person name="Wei W."/>
            <person name="Gao Y.C."/>
            <person name="Liu J.Z."/>
            <person name="Shao H.Z."/>
            <person name="Wang X."/>
            <person name="Wang C.C."/>
            <person name="Yang T.C."/>
            <person name="Huo Q.B."/>
            <person name="Li W."/>
            <person name="Chen H.Y."/>
            <person name="Chen S.E."/>
            <person name="Zhou L.G."/>
            <person name="Ni X.B."/>
            <person name="Tian J.H."/>
            <person name="Sheng Y."/>
            <person name="Liu T."/>
            <person name="Pan Y.S."/>
            <person name="Xia L.Y."/>
            <person name="Li J."/>
            <person name="Zhao F."/>
            <person name="Cao W.C."/>
        </authorList>
    </citation>
    <scope>NUCLEOTIDE SEQUENCE [LARGE SCALE GENOMIC DNA]</scope>
    <source>
        <strain evidence="1">Iper-2018</strain>
    </source>
</reference>
<protein>
    <submittedName>
        <fullName evidence="1">Uncharacterized protein</fullName>
    </submittedName>
</protein>